<gene>
    <name evidence="9" type="ORF">AB5J57_18440</name>
</gene>
<dbReference type="InterPro" id="IPR027417">
    <property type="entry name" value="P-loop_NTPase"/>
</dbReference>
<feature type="compositionally biased region" description="Pro residues" evidence="7">
    <location>
        <begin position="306"/>
        <end position="315"/>
    </location>
</feature>
<dbReference type="PANTHER" id="PTHR35807:SF1">
    <property type="entry name" value="TRANSCRIPTIONAL REGULATOR REDD"/>
    <property type="match status" value="1"/>
</dbReference>
<comment type="similarity">
    <text evidence="1">Belongs to the AfsR/DnrI/RedD regulatory family.</text>
</comment>
<organism evidence="9">
    <name type="scientific">Streptomyces sp. R02</name>
    <dbReference type="NCBI Taxonomy" id="3238623"/>
    <lineage>
        <taxon>Bacteria</taxon>
        <taxon>Bacillati</taxon>
        <taxon>Actinomycetota</taxon>
        <taxon>Actinomycetes</taxon>
        <taxon>Kitasatosporales</taxon>
        <taxon>Streptomycetaceae</taxon>
        <taxon>Streptomyces</taxon>
    </lineage>
</organism>
<dbReference type="InterPro" id="IPR001867">
    <property type="entry name" value="OmpR/PhoB-type_DNA-bd"/>
</dbReference>
<dbReference type="SMART" id="SM01043">
    <property type="entry name" value="BTAD"/>
    <property type="match status" value="1"/>
</dbReference>
<feature type="domain" description="OmpR/PhoB-type" evidence="8">
    <location>
        <begin position="1"/>
        <end position="108"/>
    </location>
</feature>
<dbReference type="RefSeq" id="WP_369157183.1">
    <property type="nucleotide sequence ID" value="NZ_CP163429.1"/>
</dbReference>
<evidence type="ECO:0000256" key="5">
    <source>
        <dbReference type="ARBA" id="ARBA00023163"/>
    </source>
</evidence>
<proteinExistence type="inferred from homology"/>
<dbReference type="EMBL" id="CP163429">
    <property type="protein sequence ID" value="XDP95375.1"/>
    <property type="molecule type" value="Genomic_DNA"/>
</dbReference>
<dbReference type="PRINTS" id="PR00364">
    <property type="entry name" value="DISEASERSIST"/>
</dbReference>
<dbReference type="Pfam" id="PF03704">
    <property type="entry name" value="BTAD"/>
    <property type="match status" value="1"/>
</dbReference>
<dbReference type="InterPro" id="IPR051677">
    <property type="entry name" value="AfsR-DnrI-RedD_regulator"/>
</dbReference>
<accession>A0AB39LR04</accession>
<dbReference type="GO" id="GO:0043531">
    <property type="term" value="F:ADP binding"/>
    <property type="evidence" value="ECO:0007669"/>
    <property type="project" value="InterPro"/>
</dbReference>
<dbReference type="SUPFAM" id="SSF48452">
    <property type="entry name" value="TPR-like"/>
    <property type="match status" value="1"/>
</dbReference>
<dbReference type="SUPFAM" id="SSF52540">
    <property type="entry name" value="P-loop containing nucleoside triphosphate hydrolases"/>
    <property type="match status" value="1"/>
</dbReference>
<dbReference type="SMART" id="SM00862">
    <property type="entry name" value="Trans_reg_C"/>
    <property type="match status" value="1"/>
</dbReference>
<dbReference type="PANTHER" id="PTHR35807">
    <property type="entry name" value="TRANSCRIPTIONAL REGULATOR REDD-RELATED"/>
    <property type="match status" value="1"/>
</dbReference>
<dbReference type="Pfam" id="PF00486">
    <property type="entry name" value="Trans_reg_C"/>
    <property type="match status" value="1"/>
</dbReference>
<dbReference type="GO" id="GO:0006355">
    <property type="term" value="P:regulation of DNA-templated transcription"/>
    <property type="evidence" value="ECO:0007669"/>
    <property type="project" value="InterPro"/>
</dbReference>
<sequence length="654" mass="69120">MTRRGLRFGLLGTPVLYGDEPARGQAPRAQGGLPVHPVTSPKLRTLLTVLLLDAGRVVSVQVLKDALWGGAPPVSALPSLHNHVARLRRLLDEPGRLLTVPTGYVLRVDDGELDVQVFDTHVAAARAARADGDWERVRGECRAALGLWRGTPLGGLAPEVGGYALVRRLQEARLLLQEWRYDAELALGDDRLADLVPELAALAEEHPLREAYHRQLMLALHRTGRQAEALVVHRDLRARLADELGVEPGPSVRDAHVEVLRGSGARDGASQWVRPARTPIGQPPIAQAPFAQVASGHLPSAQPAPAQLPPGQLPPAPAHFVGRADTRRAIAHALSITDGTTPLVVLSGTVGVGKSALALHVAHALEERFSGGRLYLGLRAADPRSAAPLTAEQALAALLRDLGVPSGVVPEHPDAASALLRSLLAPTRTLLVLDDAVSAAQVRPLLPAGPGCGVVVTSRSPLTALDGAARFPLAPLSDEESAALLRAASGRDDITAGHPLVALTGRLPLALRVVAARLAARRALTPDALAAQLAAADSRLDLLDYDDLGVRRSLDAAFNALTASERRGDRDAALALRHIGALDLPSYDAPSLARLTGVDEARAEAALERLAEVALLEETVYGRFVPYDLVRDFARERAAEPCAHAPSGCHFASA</sequence>
<feature type="region of interest" description="Disordered" evidence="7">
    <location>
        <begin position="295"/>
        <end position="315"/>
    </location>
</feature>
<protein>
    <submittedName>
        <fullName evidence="9">BTAD domain-containing putative transcriptional regulator</fullName>
    </submittedName>
</protein>
<dbReference type="SUPFAM" id="SSF46894">
    <property type="entry name" value="C-terminal effector domain of the bipartite response regulators"/>
    <property type="match status" value="1"/>
</dbReference>
<dbReference type="InterPro" id="IPR016032">
    <property type="entry name" value="Sig_transdc_resp-reg_C-effctor"/>
</dbReference>
<dbReference type="InterPro" id="IPR036388">
    <property type="entry name" value="WH-like_DNA-bd_sf"/>
</dbReference>
<evidence type="ECO:0000256" key="6">
    <source>
        <dbReference type="PROSITE-ProRule" id="PRU01091"/>
    </source>
</evidence>
<dbReference type="InterPro" id="IPR011990">
    <property type="entry name" value="TPR-like_helical_dom_sf"/>
</dbReference>
<dbReference type="CDD" id="cd15831">
    <property type="entry name" value="BTAD"/>
    <property type="match status" value="1"/>
</dbReference>
<evidence type="ECO:0000256" key="2">
    <source>
        <dbReference type="ARBA" id="ARBA00023012"/>
    </source>
</evidence>
<evidence type="ECO:0000256" key="3">
    <source>
        <dbReference type="ARBA" id="ARBA00023015"/>
    </source>
</evidence>
<reference evidence="9" key="1">
    <citation type="submission" date="2024-07" db="EMBL/GenBank/DDBJ databases">
        <authorList>
            <person name="Yu S.T."/>
        </authorList>
    </citation>
    <scope>NUCLEOTIDE SEQUENCE</scope>
    <source>
        <strain evidence="9">R02</strain>
    </source>
</reference>
<keyword evidence="4 6" id="KW-0238">DNA-binding</keyword>
<dbReference type="AlphaFoldDB" id="A0AB39LR04"/>
<evidence type="ECO:0000256" key="7">
    <source>
        <dbReference type="SAM" id="MobiDB-lite"/>
    </source>
</evidence>
<evidence type="ECO:0000256" key="1">
    <source>
        <dbReference type="ARBA" id="ARBA00005820"/>
    </source>
</evidence>
<evidence type="ECO:0000256" key="4">
    <source>
        <dbReference type="ARBA" id="ARBA00023125"/>
    </source>
</evidence>
<dbReference type="PROSITE" id="PS51755">
    <property type="entry name" value="OMPR_PHOB"/>
    <property type="match status" value="1"/>
</dbReference>
<evidence type="ECO:0000259" key="8">
    <source>
        <dbReference type="PROSITE" id="PS51755"/>
    </source>
</evidence>
<dbReference type="Gene3D" id="1.10.10.10">
    <property type="entry name" value="Winged helix-like DNA-binding domain superfamily/Winged helix DNA-binding domain"/>
    <property type="match status" value="1"/>
</dbReference>
<dbReference type="Gene3D" id="3.40.50.300">
    <property type="entry name" value="P-loop containing nucleotide triphosphate hydrolases"/>
    <property type="match status" value="1"/>
</dbReference>
<feature type="DNA-binding region" description="OmpR/PhoB-type" evidence="6">
    <location>
        <begin position="1"/>
        <end position="108"/>
    </location>
</feature>
<dbReference type="GO" id="GO:0000160">
    <property type="term" value="P:phosphorelay signal transduction system"/>
    <property type="evidence" value="ECO:0007669"/>
    <property type="project" value="UniProtKB-KW"/>
</dbReference>
<dbReference type="InterPro" id="IPR005158">
    <property type="entry name" value="BTAD"/>
</dbReference>
<evidence type="ECO:0000313" key="9">
    <source>
        <dbReference type="EMBL" id="XDP95375.1"/>
    </source>
</evidence>
<dbReference type="Gene3D" id="1.25.40.10">
    <property type="entry name" value="Tetratricopeptide repeat domain"/>
    <property type="match status" value="1"/>
</dbReference>
<dbReference type="GO" id="GO:0003677">
    <property type="term" value="F:DNA binding"/>
    <property type="evidence" value="ECO:0007669"/>
    <property type="project" value="UniProtKB-UniRule"/>
</dbReference>
<name>A0AB39LR04_9ACTN</name>
<keyword evidence="3" id="KW-0805">Transcription regulation</keyword>
<keyword evidence="5" id="KW-0804">Transcription</keyword>
<keyword evidence="2" id="KW-0902">Two-component regulatory system</keyword>